<feature type="domain" description="CBM6" evidence="2">
    <location>
        <begin position="320"/>
        <end position="460"/>
    </location>
</feature>
<dbReference type="SMART" id="SM00606">
    <property type="entry name" value="CBD_IV"/>
    <property type="match status" value="1"/>
</dbReference>
<evidence type="ECO:0000259" key="2">
    <source>
        <dbReference type="PROSITE" id="PS51175"/>
    </source>
</evidence>
<organism evidence="3 4">
    <name type="scientific">Methanosphaerula palustris (strain ATCC BAA-1556 / DSM 19958 / E1-9c)</name>
    <dbReference type="NCBI Taxonomy" id="521011"/>
    <lineage>
        <taxon>Archaea</taxon>
        <taxon>Methanobacteriati</taxon>
        <taxon>Methanobacteriota</taxon>
        <taxon>Stenosarchaea group</taxon>
        <taxon>Methanomicrobia</taxon>
        <taxon>Methanomicrobiales</taxon>
        <taxon>Methanoregulaceae</taxon>
        <taxon>Methanosphaerula</taxon>
    </lineage>
</organism>
<dbReference type="SUPFAM" id="SSF51126">
    <property type="entry name" value="Pectin lyase-like"/>
    <property type="match status" value="1"/>
</dbReference>
<keyword evidence="4" id="KW-1185">Reference proteome</keyword>
<dbReference type="InterPro" id="IPR011050">
    <property type="entry name" value="Pectin_lyase_fold/virulence"/>
</dbReference>
<accession>B8GFK5</accession>
<dbReference type="InterPro" id="IPR041342">
    <property type="entry name" value="CBM35"/>
</dbReference>
<dbReference type="SUPFAM" id="SSF49785">
    <property type="entry name" value="Galactose-binding domain-like"/>
    <property type="match status" value="1"/>
</dbReference>
<name>B8GFK5_METPE</name>
<evidence type="ECO:0000256" key="1">
    <source>
        <dbReference type="ARBA" id="ARBA00022729"/>
    </source>
</evidence>
<dbReference type="CAZy" id="CBM6">
    <property type="family name" value="Carbohydrate-Binding Module Family 6"/>
</dbReference>
<dbReference type="NCBIfam" id="TIGR03804">
    <property type="entry name" value="para_beta_helix"/>
    <property type="match status" value="2"/>
</dbReference>
<dbReference type="EMBL" id="CP001338">
    <property type="protein sequence ID" value="ACL16053.1"/>
    <property type="molecule type" value="Genomic_DNA"/>
</dbReference>
<dbReference type="InterPro" id="IPR022441">
    <property type="entry name" value="Para_beta_helix_rpt-2"/>
</dbReference>
<evidence type="ECO:0000313" key="4">
    <source>
        <dbReference type="Proteomes" id="UP000002457"/>
    </source>
</evidence>
<gene>
    <name evidence="3" type="ordered locus">Mpal_0686</name>
</gene>
<evidence type="ECO:0000313" key="3">
    <source>
        <dbReference type="EMBL" id="ACL16053.1"/>
    </source>
</evidence>
<protein>
    <submittedName>
        <fullName evidence="3">Periplasmic copper-binding</fullName>
    </submittedName>
</protein>
<dbReference type="KEGG" id="mpl:Mpal_0686"/>
<proteinExistence type="predicted"/>
<dbReference type="HOGENOM" id="CLU_592669_0_0_2"/>
<dbReference type="Proteomes" id="UP000002457">
    <property type="component" value="Chromosome"/>
</dbReference>
<dbReference type="InterPro" id="IPR012334">
    <property type="entry name" value="Pectin_lyas_fold"/>
</dbReference>
<dbReference type="InterPro" id="IPR007742">
    <property type="entry name" value="NosD_dom"/>
</dbReference>
<dbReference type="STRING" id="521011.Mpal_0686"/>
<dbReference type="Pfam" id="PF05048">
    <property type="entry name" value="NosD"/>
    <property type="match status" value="1"/>
</dbReference>
<dbReference type="SMART" id="SM00710">
    <property type="entry name" value="PbH1"/>
    <property type="match status" value="5"/>
</dbReference>
<reference evidence="3 4" key="1">
    <citation type="journal article" date="2015" name="Genome Announc.">
        <title>Complete Genome Sequence of Methanosphaerula palustris E1-9CT, a Hydrogenotrophic Methanogen Isolated from a Minerotrophic Fen Peatland.</title>
        <authorList>
            <person name="Cadillo-Quiroz H."/>
            <person name="Browne P."/>
            <person name="Kyrpides N."/>
            <person name="Woyke T."/>
            <person name="Goodwin L."/>
            <person name="Detter C."/>
            <person name="Yavitt J.B."/>
            <person name="Zinder S.H."/>
        </authorList>
    </citation>
    <scope>NUCLEOTIDE SEQUENCE [LARGE SCALE GENOMIC DNA]</scope>
    <source>
        <strain evidence="4">ATCC BAA-1556 / DSM 19958 / E1-9c</strain>
    </source>
</reference>
<dbReference type="CDD" id="cd04080">
    <property type="entry name" value="CBM6_cellulase-like"/>
    <property type="match status" value="1"/>
</dbReference>
<dbReference type="PROSITE" id="PS51175">
    <property type="entry name" value="CBM6"/>
    <property type="match status" value="1"/>
</dbReference>
<dbReference type="Pfam" id="PF18099">
    <property type="entry name" value="CBM_35_2"/>
    <property type="match status" value="1"/>
</dbReference>
<dbReference type="InterPro" id="IPR008979">
    <property type="entry name" value="Galactose-bd-like_sf"/>
</dbReference>
<dbReference type="GO" id="GO:0030246">
    <property type="term" value="F:carbohydrate binding"/>
    <property type="evidence" value="ECO:0007669"/>
    <property type="project" value="InterPro"/>
</dbReference>
<dbReference type="InterPro" id="IPR005084">
    <property type="entry name" value="CBM6"/>
</dbReference>
<dbReference type="InterPro" id="IPR006584">
    <property type="entry name" value="Cellulose-bd_IV"/>
</dbReference>
<dbReference type="Gene3D" id="2.160.20.10">
    <property type="entry name" value="Single-stranded right-handed beta-helix, Pectin lyase-like"/>
    <property type="match status" value="1"/>
</dbReference>
<sequence length="461" mass="49035" precursor="true">MKGNLRTRITMSVVLGLLVAGLFLISSASAVDVTGPVVIDSPGTYELQKDITSTSEPVCIEIRSSDVKLEGNGHIISGNDVSNSCGVLVHGSSALSNVTVRNIVVKDWYFGVYFWNVKSSSIRNVDARSDYFGISLNPGTGVSITGNILRGNTHGLVLTSSTGTTITDNHIFGNEGDGISIVSSSGNTITNNELNNAKNVGFVGSTGSNTWSGSVTSGRNIIGGPVTGGNYWATPAGDGFSQVNVDKEENGISTVPYTLKSGNVDQCPLVMESEDGAVSNVTAKPVTTKPTTTANVSPNTTSTTSSSTFQVPYVGHILPSQIEAEDYDMGGEGVGYHYSGSSNKYSIYRVGGVKIERNATEKFYYVSNLKYGDWLKYTVSVPQDGTYQLTFRAAAVSDKQYVVVTDDNDKSVSAAAWLRQTLSMDRFATSPAVSIHLTKGTHVLKVFSYGNENIDSFTLSR</sequence>
<dbReference type="InterPro" id="IPR006626">
    <property type="entry name" value="PbH1"/>
</dbReference>
<dbReference type="Gene3D" id="2.60.120.260">
    <property type="entry name" value="Galactose-binding domain-like"/>
    <property type="match status" value="1"/>
</dbReference>
<dbReference type="AlphaFoldDB" id="B8GFK5"/>
<dbReference type="eggNOG" id="arCOG02498">
    <property type="taxonomic scope" value="Archaea"/>
</dbReference>
<keyword evidence="1" id="KW-0732">Signal</keyword>